<feature type="binding site" evidence="12">
    <location>
        <position position="351"/>
    </location>
    <ligand>
        <name>Ca(2+)</name>
        <dbReference type="ChEBI" id="CHEBI:29108"/>
    </ligand>
</feature>
<evidence type="ECO:0000256" key="7">
    <source>
        <dbReference type="ARBA" id="ARBA00022837"/>
    </source>
</evidence>
<evidence type="ECO:0000256" key="11">
    <source>
        <dbReference type="ARBA" id="ARBA00074431"/>
    </source>
</evidence>
<dbReference type="KEGG" id="clec:106669807"/>
<dbReference type="OMA" id="RDEHMGC"/>
<evidence type="ECO:0000256" key="3">
    <source>
        <dbReference type="ARBA" id="ARBA00022442"/>
    </source>
</evidence>
<dbReference type="GO" id="GO:0004382">
    <property type="term" value="F:GDP phosphatase activity"/>
    <property type="evidence" value="ECO:0007669"/>
    <property type="project" value="TreeGrafter"/>
</dbReference>
<keyword evidence="14" id="KW-1185">Reference proteome</keyword>
<comment type="similarity">
    <text evidence="9">Belongs to the apyrase family.</text>
</comment>
<evidence type="ECO:0000313" key="14">
    <source>
        <dbReference type="Proteomes" id="UP000494040"/>
    </source>
</evidence>
<reference evidence="13" key="1">
    <citation type="submission" date="2022-01" db="UniProtKB">
        <authorList>
            <consortium name="EnsemblMetazoa"/>
        </authorList>
    </citation>
    <scope>IDENTIFICATION</scope>
</reference>
<keyword evidence="3" id="KW-1201">Platelet aggregation inhibiting toxin</keyword>
<keyword evidence="6" id="KW-0378">Hydrolase</keyword>
<evidence type="ECO:0000256" key="10">
    <source>
        <dbReference type="ARBA" id="ARBA00047297"/>
    </source>
</evidence>
<dbReference type="PANTHER" id="PTHR13023">
    <property type="entry name" value="APYRASE"/>
    <property type="match status" value="1"/>
</dbReference>
<dbReference type="Pfam" id="PF06079">
    <property type="entry name" value="Apyrase"/>
    <property type="match status" value="1"/>
</dbReference>
<dbReference type="SUPFAM" id="SSF101887">
    <property type="entry name" value="Apyrase"/>
    <property type="match status" value="1"/>
</dbReference>
<feature type="binding site" evidence="12">
    <location>
        <position position="221"/>
    </location>
    <ligand>
        <name>Ca(2+)</name>
        <dbReference type="ChEBI" id="CHEBI:29108"/>
    </ligand>
</feature>
<feature type="binding site" evidence="12">
    <location>
        <position position="175"/>
    </location>
    <ligand>
        <name>Ca(2+)</name>
        <dbReference type="ChEBI" id="CHEBI:29108"/>
    </ligand>
</feature>
<sequence>MNKDLEERAMLMMMKDWRRALRTPPSYRIGKSPIRFQPTYVIGVSLLSVVLLFMLVKSYDLGNVPAPSFNHLDRESALYKYNIAGNRHVTLNLTYPLTPPRHINDKVHFKVGAIADKDEASRSKDESNTWVSTYITGTLIWDQKKNHISVNWDKNSIKPLKSKYSYGGRGMELSELVTYNGNLLTFDDRGGLVYVLKDDKVYPWVLLTDGEGKIDKGFKSEWATVKDGHLYVGSMGKEWTTPTGEFVNYNPMWVKKISKTGEVESLDWKNNYKTIRSSLGINFPGYLLHESACWSDYHNKWFFLPRRMSHYAYNEDKDQYQGTNVLISCDENFNQCHVTQVGEVVPTHGFSSFKFMPGTHDNLIVAIKSYEVNGKLESYVMAFDTQGKILLGETKIDNSKFEGFDFI</sequence>
<dbReference type="EC" id="3.6.1.5" evidence="2"/>
<dbReference type="OrthoDB" id="25028at2759"/>
<dbReference type="GeneID" id="106669807"/>
<keyword evidence="5 12" id="KW-0479">Metal-binding</keyword>
<evidence type="ECO:0000256" key="9">
    <source>
        <dbReference type="ARBA" id="ARBA00025738"/>
    </source>
</evidence>
<evidence type="ECO:0000256" key="12">
    <source>
        <dbReference type="PIRSR" id="PIRSR609283-1"/>
    </source>
</evidence>
<dbReference type="EnsemblMetazoa" id="XM_014399550.2">
    <property type="protein sequence ID" value="XP_014255036.1"/>
    <property type="gene ID" value="LOC106669807"/>
</dbReference>
<evidence type="ECO:0000256" key="5">
    <source>
        <dbReference type="ARBA" id="ARBA00022723"/>
    </source>
</evidence>
<dbReference type="InterPro" id="IPR009283">
    <property type="entry name" value="Apyrase"/>
</dbReference>
<comment type="catalytic activity">
    <reaction evidence="10">
        <text>a ribonucleoside 5'-triphosphate + 2 H2O = a ribonucleoside 5'-phosphate + 2 phosphate + 2 H(+)</text>
        <dbReference type="Rhea" id="RHEA:36795"/>
        <dbReference type="ChEBI" id="CHEBI:15377"/>
        <dbReference type="ChEBI" id="CHEBI:15378"/>
        <dbReference type="ChEBI" id="CHEBI:43474"/>
        <dbReference type="ChEBI" id="CHEBI:58043"/>
        <dbReference type="ChEBI" id="CHEBI:61557"/>
        <dbReference type="EC" id="3.6.1.5"/>
    </reaction>
    <physiologicalReaction direction="left-to-right" evidence="10">
        <dbReference type="Rhea" id="RHEA:36796"/>
    </physiologicalReaction>
</comment>
<dbReference type="InterPro" id="IPR036258">
    <property type="entry name" value="Apyrase_sf"/>
</dbReference>
<keyword evidence="4" id="KW-0800">Toxin</keyword>
<proteinExistence type="inferred from homology"/>
<evidence type="ECO:0000256" key="4">
    <source>
        <dbReference type="ARBA" id="ARBA00022656"/>
    </source>
</evidence>
<dbReference type="Gene3D" id="2.120.10.100">
    <property type="entry name" value="Apyrase"/>
    <property type="match status" value="1"/>
</dbReference>
<protein>
    <recommendedName>
        <fullName evidence="11">Apyrase</fullName>
        <ecNumber evidence="2">3.6.1.5</ecNumber>
    </recommendedName>
</protein>
<dbReference type="FunFam" id="2.120.10.100:FF:000001">
    <property type="entry name" value="Soluble calcium-activated nucleotidase 1"/>
    <property type="match status" value="1"/>
</dbReference>
<dbReference type="GO" id="GO:0030166">
    <property type="term" value="P:proteoglycan biosynthetic process"/>
    <property type="evidence" value="ECO:0007669"/>
    <property type="project" value="TreeGrafter"/>
</dbReference>
<dbReference type="GO" id="GO:0005509">
    <property type="term" value="F:calcium ion binding"/>
    <property type="evidence" value="ECO:0007669"/>
    <property type="project" value="InterPro"/>
</dbReference>
<feature type="binding site" evidence="12">
    <location>
        <position position="174"/>
    </location>
    <ligand>
        <name>Ca(2+)</name>
        <dbReference type="ChEBI" id="CHEBI:29108"/>
    </ligand>
</feature>
<dbReference type="Proteomes" id="UP000494040">
    <property type="component" value="Unassembled WGS sequence"/>
</dbReference>
<evidence type="ECO:0000313" key="13">
    <source>
        <dbReference type="EnsemblMetazoa" id="XP_014255036.1"/>
    </source>
</evidence>
<evidence type="ECO:0000256" key="2">
    <source>
        <dbReference type="ARBA" id="ARBA00012148"/>
    </source>
</evidence>
<evidence type="ECO:0000256" key="8">
    <source>
        <dbReference type="ARBA" id="ARBA00023240"/>
    </source>
</evidence>
<keyword evidence="8" id="KW-1199">Hemostasis impairing toxin</keyword>
<dbReference type="GO" id="GO:0004050">
    <property type="term" value="F:apyrase activity"/>
    <property type="evidence" value="ECO:0007669"/>
    <property type="project" value="UniProtKB-EC"/>
</dbReference>
<feature type="binding site" evidence="12">
    <location>
        <position position="290"/>
    </location>
    <ligand>
        <name>Ca(2+)</name>
        <dbReference type="ChEBI" id="CHEBI:29108"/>
    </ligand>
</feature>
<dbReference type="AlphaFoldDB" id="A0A8I6S0Z8"/>
<dbReference type="PANTHER" id="PTHR13023:SF3">
    <property type="entry name" value="SOLUBLE CALCIUM-ACTIVATED NUCLEOTIDASE 1"/>
    <property type="match status" value="1"/>
</dbReference>
<name>A0A8I6S0Z8_CIMLE</name>
<evidence type="ECO:0000256" key="1">
    <source>
        <dbReference type="ARBA" id="ARBA00001913"/>
    </source>
</evidence>
<evidence type="ECO:0000256" key="6">
    <source>
        <dbReference type="ARBA" id="ARBA00022801"/>
    </source>
</evidence>
<dbReference type="RefSeq" id="XP_014255036.1">
    <property type="nucleotide sequence ID" value="XM_014399550.2"/>
</dbReference>
<organism evidence="13 14">
    <name type="scientific">Cimex lectularius</name>
    <name type="common">Bed bug</name>
    <name type="synonym">Acanthia lectularia</name>
    <dbReference type="NCBI Taxonomy" id="79782"/>
    <lineage>
        <taxon>Eukaryota</taxon>
        <taxon>Metazoa</taxon>
        <taxon>Ecdysozoa</taxon>
        <taxon>Arthropoda</taxon>
        <taxon>Hexapoda</taxon>
        <taxon>Insecta</taxon>
        <taxon>Pterygota</taxon>
        <taxon>Neoptera</taxon>
        <taxon>Paraneoptera</taxon>
        <taxon>Hemiptera</taxon>
        <taxon>Heteroptera</taxon>
        <taxon>Panheteroptera</taxon>
        <taxon>Cimicomorpha</taxon>
        <taxon>Cimicidae</taxon>
        <taxon>Cimex</taxon>
    </lineage>
</organism>
<dbReference type="GO" id="GO:0045134">
    <property type="term" value="F:UDP phosphatase activity"/>
    <property type="evidence" value="ECO:0007669"/>
    <property type="project" value="TreeGrafter"/>
</dbReference>
<accession>A0A8I6S0Z8</accession>
<feature type="binding site" evidence="12">
    <location>
        <position position="402"/>
    </location>
    <ligand>
        <name>Ca(2+)</name>
        <dbReference type="ChEBI" id="CHEBI:29108"/>
    </ligand>
</feature>
<comment type="cofactor">
    <cofactor evidence="1 12">
        <name>Ca(2+)</name>
        <dbReference type="ChEBI" id="CHEBI:29108"/>
    </cofactor>
</comment>
<keyword evidence="7 12" id="KW-0106">Calcium</keyword>
<dbReference type="GO" id="GO:0090729">
    <property type="term" value="F:toxin activity"/>
    <property type="evidence" value="ECO:0007669"/>
    <property type="project" value="UniProtKB-KW"/>
</dbReference>